<feature type="signal peptide" evidence="3">
    <location>
        <begin position="1"/>
        <end position="22"/>
    </location>
</feature>
<dbReference type="Gene3D" id="6.10.250.3150">
    <property type="match status" value="1"/>
</dbReference>
<accession>A0ABV8R744</accession>
<keyword evidence="5" id="KW-0378">Hydrolase</keyword>
<gene>
    <name evidence="5" type="ORF">ACFOWD_04800</name>
</gene>
<evidence type="ECO:0000313" key="5">
    <source>
        <dbReference type="EMBL" id="MFC4268216.1"/>
    </source>
</evidence>
<evidence type="ECO:0000259" key="4">
    <source>
        <dbReference type="Pfam" id="PF01551"/>
    </source>
</evidence>
<dbReference type="RefSeq" id="WP_377408567.1">
    <property type="nucleotide sequence ID" value="NZ_JBHSCY010000001.1"/>
</dbReference>
<comment type="caution">
    <text evidence="5">The sequence shown here is derived from an EMBL/GenBank/DDBJ whole genome shotgun (WGS) entry which is preliminary data.</text>
</comment>
<dbReference type="SUPFAM" id="SSF51261">
    <property type="entry name" value="Duplicated hybrid motif"/>
    <property type="match status" value="1"/>
</dbReference>
<organism evidence="5 6">
    <name type="scientific">Polaribacter marinivivus</name>
    <dbReference type="NCBI Taxonomy" id="1524260"/>
    <lineage>
        <taxon>Bacteria</taxon>
        <taxon>Pseudomonadati</taxon>
        <taxon>Bacteroidota</taxon>
        <taxon>Flavobacteriia</taxon>
        <taxon>Flavobacteriales</taxon>
        <taxon>Flavobacteriaceae</taxon>
    </lineage>
</organism>
<keyword evidence="1 3" id="KW-0732">Signal</keyword>
<dbReference type="InterPro" id="IPR016047">
    <property type="entry name" value="M23ase_b-sheet_dom"/>
</dbReference>
<dbReference type="Pfam" id="PF01551">
    <property type="entry name" value="Peptidase_M23"/>
    <property type="match status" value="1"/>
</dbReference>
<sequence>MKKIFLHIFIFTFSFLSVSINAQTKAELEQQRKKYKKEINQLNKLLFSEQKKEKNALEELRDLNQKIELRNKLLATIESETKLLSRKINTNESKLKKLKTNLASLKEDYAEMIYKSYKSKSQQSRLMFLLSSQNFYQAYKRMEYMKQYTKFRKKQGESIVVQTKVIESVIDSLNIQKIEKDTLLVFEKNQKTEIENDKKNQENLISTIKKRENKYKRDLRNKIKEDKLIAARIDKLIKEEIARANRKIKNKPKTVKRNEFILSPEAKVLAANFESNKGKLPWPIEQGLITRKFGVQPHPTFPGITINSTGLHFVTAKESDAEAIFDGEVLNILVGSGGIKNVMVRHGNYISSYNNIESLYVKKGDKIKTGQKIGKIFTDKVSGKTKLVFSLFKNTKRLNPSSWILKR</sequence>
<dbReference type="PANTHER" id="PTHR21666:SF289">
    <property type="entry name" value="L-ALA--D-GLU ENDOPEPTIDASE"/>
    <property type="match status" value="1"/>
</dbReference>
<keyword evidence="2" id="KW-0175">Coiled coil</keyword>
<evidence type="ECO:0000256" key="1">
    <source>
        <dbReference type="ARBA" id="ARBA00022729"/>
    </source>
</evidence>
<evidence type="ECO:0000313" key="6">
    <source>
        <dbReference type="Proteomes" id="UP001595826"/>
    </source>
</evidence>
<feature type="chain" id="PRO_5045377323" evidence="3">
    <location>
        <begin position="23"/>
        <end position="407"/>
    </location>
</feature>
<dbReference type="Gene3D" id="2.70.70.10">
    <property type="entry name" value="Glucose Permease (Domain IIA)"/>
    <property type="match status" value="1"/>
</dbReference>
<dbReference type="PANTHER" id="PTHR21666">
    <property type="entry name" value="PEPTIDASE-RELATED"/>
    <property type="match status" value="1"/>
</dbReference>
<dbReference type="CDD" id="cd12797">
    <property type="entry name" value="M23_peptidase"/>
    <property type="match status" value="1"/>
</dbReference>
<name>A0ABV8R744_9FLAO</name>
<dbReference type="InterPro" id="IPR050570">
    <property type="entry name" value="Cell_wall_metabolism_enzyme"/>
</dbReference>
<keyword evidence="6" id="KW-1185">Reference proteome</keyword>
<evidence type="ECO:0000256" key="3">
    <source>
        <dbReference type="SAM" id="SignalP"/>
    </source>
</evidence>
<dbReference type="EMBL" id="JBHSCY010000001">
    <property type="protein sequence ID" value="MFC4268216.1"/>
    <property type="molecule type" value="Genomic_DNA"/>
</dbReference>
<proteinExistence type="predicted"/>
<feature type="coiled-coil region" evidence="2">
    <location>
        <begin position="184"/>
        <end position="211"/>
    </location>
</feature>
<reference evidence="6" key="1">
    <citation type="journal article" date="2019" name="Int. J. Syst. Evol. Microbiol.">
        <title>The Global Catalogue of Microorganisms (GCM) 10K type strain sequencing project: providing services to taxonomists for standard genome sequencing and annotation.</title>
        <authorList>
            <consortium name="The Broad Institute Genomics Platform"/>
            <consortium name="The Broad Institute Genome Sequencing Center for Infectious Disease"/>
            <person name="Wu L."/>
            <person name="Ma J."/>
        </authorList>
    </citation>
    <scope>NUCLEOTIDE SEQUENCE [LARGE SCALE GENOMIC DNA]</scope>
    <source>
        <strain evidence="6">CECT 8655</strain>
    </source>
</reference>
<feature type="coiled-coil region" evidence="2">
    <location>
        <begin position="18"/>
        <end position="115"/>
    </location>
</feature>
<protein>
    <submittedName>
        <fullName evidence="5">Murein hydrolase activator EnvC family protein</fullName>
    </submittedName>
</protein>
<dbReference type="GO" id="GO:0016787">
    <property type="term" value="F:hydrolase activity"/>
    <property type="evidence" value="ECO:0007669"/>
    <property type="project" value="UniProtKB-KW"/>
</dbReference>
<evidence type="ECO:0000256" key="2">
    <source>
        <dbReference type="SAM" id="Coils"/>
    </source>
</evidence>
<feature type="domain" description="M23ase beta-sheet core" evidence="4">
    <location>
        <begin position="308"/>
        <end position="400"/>
    </location>
</feature>
<dbReference type="Proteomes" id="UP001595826">
    <property type="component" value="Unassembled WGS sequence"/>
</dbReference>
<dbReference type="InterPro" id="IPR011055">
    <property type="entry name" value="Dup_hybrid_motif"/>
</dbReference>